<dbReference type="InterPro" id="IPR009899">
    <property type="entry name" value="ArdA"/>
</dbReference>
<accession>A0A857L3X8</accession>
<dbReference type="EMBL" id="CP045810">
    <property type="protein sequence ID" value="QHN41513.1"/>
    <property type="molecule type" value="Genomic_DNA"/>
</dbReference>
<dbReference type="InterPro" id="IPR041893">
    <property type="entry name" value="ArdA_dom3"/>
</dbReference>
<gene>
    <name evidence="1" type="ORF">GII30_22215</name>
</gene>
<dbReference type="AlphaFoldDB" id="A0A857L3X8"/>
<reference evidence="1" key="1">
    <citation type="journal article" date="2021" name="Nat. Microbiol.">
        <title>Cocultivation of an ultrasmall environmental parasitic bacterium with lytic ability against bacteria associated with wastewater foams.</title>
        <authorList>
            <person name="Batinovic S."/>
            <person name="Rose J.J.A."/>
            <person name="Ratcliffe J."/>
            <person name="Seviour R.J."/>
            <person name="Petrovski S."/>
        </authorList>
    </citation>
    <scope>NUCLEOTIDE SEQUENCE</scope>
    <source>
        <strain evidence="1">CON44</strain>
    </source>
</reference>
<dbReference type="Pfam" id="PF07275">
    <property type="entry name" value="ArdA"/>
    <property type="match status" value="1"/>
</dbReference>
<dbReference type="RefSeq" id="WP_005183892.1">
    <property type="nucleotide sequence ID" value="NZ_CP045804.1"/>
</dbReference>
<dbReference type="InterPro" id="IPR041895">
    <property type="entry name" value="ArdA_dom1"/>
</dbReference>
<dbReference type="Gene3D" id="1.10.10.1190">
    <property type="entry name" value="Antirestriction protein ArdA, domain 3"/>
    <property type="match status" value="1"/>
</dbReference>
<name>A0A857L3X8_9ACTN</name>
<protein>
    <submittedName>
        <fullName evidence="1">Antirestriction protein ArdA</fullName>
    </submittedName>
</protein>
<evidence type="ECO:0000313" key="1">
    <source>
        <dbReference type="EMBL" id="QHN41513.1"/>
    </source>
</evidence>
<proteinExistence type="predicted"/>
<organism evidence="1">
    <name type="scientific">Gordonia amarae</name>
    <dbReference type="NCBI Taxonomy" id="36821"/>
    <lineage>
        <taxon>Bacteria</taxon>
        <taxon>Bacillati</taxon>
        <taxon>Actinomycetota</taxon>
        <taxon>Actinomycetes</taxon>
        <taxon>Mycobacteriales</taxon>
        <taxon>Gordoniaceae</taxon>
        <taxon>Gordonia</taxon>
    </lineage>
</organism>
<sequence length="194" mass="21830">MTETTARRRTNADEPAIWLGCLHCYNSGRLVGHWFAASGADEVTLADVHRGSRVDFASEGCEEIWGLDVENIAVHREMDAIEAAQWGALYDEVDDADEWQAISAWVRSGDYIAEGDSDIPCLSDFRERYCGTWDSMEDYAYSYVEDMGLFEGIPDDSPLVTYFDHSAFARDLRLSGEYSTTPNPDGGVYIFRCF</sequence>
<dbReference type="Gene3D" id="3.10.20.480">
    <property type="entry name" value="Antirestriction protein ArdA, domain 1"/>
    <property type="match status" value="1"/>
</dbReference>